<feature type="domain" description="MATH" evidence="9">
    <location>
        <begin position="305"/>
        <end position="449"/>
    </location>
</feature>
<dbReference type="GO" id="GO:0008270">
    <property type="term" value="F:zinc ion binding"/>
    <property type="evidence" value="ECO:0007669"/>
    <property type="project" value="UniProtKB-KW"/>
</dbReference>
<dbReference type="GO" id="GO:0005737">
    <property type="term" value="C:cytoplasm"/>
    <property type="evidence" value="ECO:0007669"/>
    <property type="project" value="UniProtKB-SubCell"/>
</dbReference>
<dbReference type="InterPro" id="IPR001293">
    <property type="entry name" value="Znf_TRAF"/>
</dbReference>
<evidence type="ECO:0000313" key="11">
    <source>
        <dbReference type="EMBL" id="ADD24555.1"/>
    </source>
</evidence>
<proteinExistence type="evidence at transcript level"/>
<dbReference type="UniPathway" id="UPA00143"/>
<evidence type="ECO:0000256" key="7">
    <source>
        <dbReference type="PROSITE-ProRule" id="PRU00207"/>
    </source>
</evidence>
<dbReference type="FunFam" id="3.30.40.10:FF:000179">
    <property type="entry name" value="TNF receptor-associated factor"/>
    <property type="match status" value="1"/>
</dbReference>
<dbReference type="PROSITE" id="PS50145">
    <property type="entry name" value="ZF_TRAF"/>
    <property type="match status" value="1"/>
</dbReference>
<dbReference type="EMBL" id="BT120915">
    <property type="protein sequence ID" value="ADD24555.1"/>
    <property type="molecule type" value="mRNA"/>
</dbReference>
<gene>
    <name evidence="11" type="primary">TRAF6</name>
</gene>
<dbReference type="InterPro" id="IPR049342">
    <property type="entry name" value="TRAF1-6_MATH_dom"/>
</dbReference>
<keyword evidence="3 7" id="KW-0479">Metal-binding</keyword>
<dbReference type="PROSITE" id="PS00518">
    <property type="entry name" value="ZF_RING_1"/>
    <property type="match status" value="1"/>
</dbReference>
<dbReference type="Gene3D" id="2.60.210.10">
    <property type="entry name" value="Apoptosis, Tumor Necrosis Factor Receptor Associated Protein 2, Chain A"/>
    <property type="match status" value="1"/>
</dbReference>
<dbReference type="PANTHER" id="PTHR10131:SF152">
    <property type="entry name" value="TNF RECEPTOR-ASSOCIATED FACTOR 6"/>
    <property type="match status" value="1"/>
</dbReference>
<dbReference type="InterPro" id="IPR017907">
    <property type="entry name" value="Znf_RING_CS"/>
</dbReference>
<dbReference type="OrthoDB" id="6499288at2759"/>
<dbReference type="AlphaFoldDB" id="D3PH09"/>
<evidence type="ECO:0000256" key="3">
    <source>
        <dbReference type="ARBA" id="ARBA00022723"/>
    </source>
</evidence>
<evidence type="ECO:0000256" key="1">
    <source>
        <dbReference type="ARBA" id="ARBA00004496"/>
    </source>
</evidence>
<name>D3PH09_LEPSM</name>
<keyword evidence="5 7" id="KW-0863">Zinc-finger</keyword>
<dbReference type="InterPro" id="IPR013083">
    <property type="entry name" value="Znf_RING/FYVE/PHD"/>
</dbReference>
<keyword evidence="4" id="KW-0677">Repeat</keyword>
<dbReference type="InterPro" id="IPR012227">
    <property type="entry name" value="TNF_rcpt-assoc_TRAF_met"/>
</dbReference>
<sequence length="453" mass="51679">MDKETGRSGTKGIPKHYFQGGYDYDFVQQLPKRFECPICLLCQRDPHQTSCGHRFCYSCIITWLNEGRTCPDDNCSLGEGDIFPDSMAHREILQLMITCPQKDHGCGAIIHLSDVENHLRSCKYITQERSSKKHENPSRSSDSNTCPSCGNVLDDHEITQGQGNRLVCPYAIVACPFTSAGCAIKIMRRELQDHIKSQTSHHVSLLWDKLRKIQQNYDTPSLTTQSSVDETASSSFKEGILSRDSDLRLSGSNLHSTQKLIKDLFRRVVSLEQKNCQLEIRNEMLQEKLKKVMCSEFEAQGRYCNGKFVWKLLDFPELHKKMRTDCHFVVYSKGFYTSVFGYKVCLRSNINLVNGEEYLGVFVHLMRGDNDSALSWPFRGQISLTAVREISENFFETIKEIPEGSKAFERPISERNPTGFGFTEFIRVNALYSGGFINTENTLILKAELFTMD</sequence>
<protein>
    <submittedName>
        <fullName evidence="11">TNF receptor-associated factor 6</fullName>
    </submittedName>
</protein>
<keyword evidence="2" id="KW-0963">Cytoplasm</keyword>
<dbReference type="GO" id="GO:0045087">
    <property type="term" value="P:innate immune response"/>
    <property type="evidence" value="ECO:0007669"/>
    <property type="project" value="TreeGrafter"/>
</dbReference>
<dbReference type="GO" id="GO:0061630">
    <property type="term" value="F:ubiquitin protein ligase activity"/>
    <property type="evidence" value="ECO:0007669"/>
    <property type="project" value="TreeGrafter"/>
</dbReference>
<dbReference type="PROSITE" id="PS50089">
    <property type="entry name" value="ZF_RING_2"/>
    <property type="match status" value="1"/>
</dbReference>
<dbReference type="SUPFAM" id="SSF57850">
    <property type="entry name" value="RING/U-box"/>
    <property type="match status" value="1"/>
</dbReference>
<dbReference type="PANTHER" id="PTHR10131">
    <property type="entry name" value="TNF RECEPTOR ASSOCIATED FACTOR"/>
    <property type="match status" value="1"/>
</dbReference>
<feature type="domain" description="RING-type" evidence="8">
    <location>
        <begin position="36"/>
        <end position="74"/>
    </location>
</feature>
<evidence type="ECO:0000259" key="8">
    <source>
        <dbReference type="PROSITE" id="PS50089"/>
    </source>
</evidence>
<evidence type="ECO:0000259" key="10">
    <source>
        <dbReference type="PROSITE" id="PS50145"/>
    </source>
</evidence>
<feature type="zinc finger region" description="TRAF-type" evidence="7">
    <location>
        <begin position="156"/>
        <end position="198"/>
    </location>
</feature>
<dbReference type="InterPro" id="IPR008974">
    <property type="entry name" value="TRAF-like"/>
</dbReference>
<dbReference type="SUPFAM" id="SSF49599">
    <property type="entry name" value="TRAF domain-like"/>
    <property type="match status" value="2"/>
</dbReference>
<dbReference type="Pfam" id="PF21355">
    <property type="entry name" value="TRAF-mep_MATH"/>
    <property type="match status" value="1"/>
</dbReference>
<dbReference type="GO" id="GO:0043122">
    <property type="term" value="P:regulation of canonical NF-kappaB signal transduction"/>
    <property type="evidence" value="ECO:0007669"/>
    <property type="project" value="TreeGrafter"/>
</dbReference>
<evidence type="ECO:0000256" key="2">
    <source>
        <dbReference type="ARBA" id="ARBA00022490"/>
    </source>
</evidence>
<dbReference type="Gene3D" id="3.30.40.10">
    <property type="entry name" value="Zinc/RING finger domain, C3HC4 (zinc finger)"/>
    <property type="match status" value="2"/>
</dbReference>
<keyword evidence="11" id="KW-0675">Receptor</keyword>
<evidence type="ECO:0000259" key="9">
    <source>
        <dbReference type="PROSITE" id="PS50144"/>
    </source>
</evidence>
<evidence type="ECO:0000256" key="4">
    <source>
        <dbReference type="ARBA" id="ARBA00022737"/>
    </source>
</evidence>
<reference evidence="11" key="1">
    <citation type="submission" date="2010-03" db="EMBL/GenBank/DDBJ databases">
        <title>Lepeophtheirus salmonis ESTs and full-length cDNAs.</title>
        <authorList>
            <person name="Yasuike M."/>
            <person name="von Schalburg K."/>
            <person name="Cooper G."/>
            <person name="Leong J."/>
            <person name="Jones S.R.M."/>
            <person name="Koop B.F."/>
        </authorList>
    </citation>
    <scope>NUCLEOTIDE SEQUENCE</scope>
    <source>
        <tissue evidence="11">Whole</tissue>
    </source>
</reference>
<dbReference type="GO" id="GO:0031663">
    <property type="term" value="P:lipopolysaccharide-mediated signaling pathway"/>
    <property type="evidence" value="ECO:0007669"/>
    <property type="project" value="TreeGrafter"/>
</dbReference>
<accession>D3PH09</accession>
<keyword evidence="6 7" id="KW-0862">Zinc</keyword>
<dbReference type="PROSITE" id="PS50144">
    <property type="entry name" value="MATH"/>
    <property type="match status" value="1"/>
</dbReference>
<dbReference type="InterPro" id="IPR001841">
    <property type="entry name" value="Znf_RING"/>
</dbReference>
<dbReference type="GO" id="GO:0042981">
    <property type="term" value="P:regulation of apoptotic process"/>
    <property type="evidence" value="ECO:0007669"/>
    <property type="project" value="InterPro"/>
</dbReference>
<dbReference type="GO" id="GO:0016567">
    <property type="term" value="P:protein ubiquitination"/>
    <property type="evidence" value="ECO:0007669"/>
    <property type="project" value="UniProtKB-UniPathway"/>
</dbReference>
<dbReference type="SMART" id="SM00184">
    <property type="entry name" value="RING"/>
    <property type="match status" value="1"/>
</dbReference>
<evidence type="ECO:0000256" key="5">
    <source>
        <dbReference type="ARBA" id="ARBA00022771"/>
    </source>
</evidence>
<evidence type="ECO:0000256" key="6">
    <source>
        <dbReference type="ARBA" id="ARBA00022833"/>
    </source>
</evidence>
<organism evidence="11">
    <name type="scientific">Lepeophtheirus salmonis</name>
    <name type="common">Salmon louse</name>
    <name type="synonym">Caligus salmonis</name>
    <dbReference type="NCBI Taxonomy" id="72036"/>
    <lineage>
        <taxon>Eukaryota</taxon>
        <taxon>Metazoa</taxon>
        <taxon>Ecdysozoa</taxon>
        <taxon>Arthropoda</taxon>
        <taxon>Crustacea</taxon>
        <taxon>Multicrustacea</taxon>
        <taxon>Hexanauplia</taxon>
        <taxon>Copepoda</taxon>
        <taxon>Siphonostomatoida</taxon>
        <taxon>Caligidae</taxon>
        <taxon>Lepeophtheirus</taxon>
    </lineage>
</organism>
<feature type="domain" description="TRAF-type" evidence="10">
    <location>
        <begin position="156"/>
        <end position="198"/>
    </location>
</feature>
<dbReference type="Pfam" id="PF13923">
    <property type="entry name" value="zf-C3HC4_2"/>
    <property type="match status" value="1"/>
</dbReference>
<comment type="subcellular location">
    <subcellularLocation>
        <location evidence="1">Cytoplasm</location>
    </subcellularLocation>
</comment>
<dbReference type="InterPro" id="IPR002083">
    <property type="entry name" value="MATH/TRAF_dom"/>
</dbReference>
<dbReference type="PIRSF" id="PIRSF015614">
    <property type="entry name" value="TRAF"/>
    <property type="match status" value="1"/>
</dbReference>